<keyword evidence="2" id="KW-0812">Transmembrane</keyword>
<dbReference type="RefSeq" id="WP_338095763.1">
    <property type="nucleotide sequence ID" value="NZ_JAWDKB010000002.1"/>
</dbReference>
<evidence type="ECO:0000256" key="1">
    <source>
        <dbReference type="SAM" id="MobiDB-lite"/>
    </source>
</evidence>
<name>A0AAE4MFG1_9EURY</name>
<feature type="domain" description="PEGA" evidence="3">
    <location>
        <begin position="106"/>
        <end position="157"/>
    </location>
</feature>
<feature type="domain" description="PEGA" evidence="3">
    <location>
        <begin position="196"/>
        <end position="261"/>
    </location>
</feature>
<organism evidence="4 5">
    <name type="scientific">Methanorbis rubei</name>
    <dbReference type="NCBI Taxonomy" id="3028300"/>
    <lineage>
        <taxon>Archaea</taxon>
        <taxon>Methanobacteriati</taxon>
        <taxon>Methanobacteriota</taxon>
        <taxon>Stenosarchaea group</taxon>
        <taxon>Methanomicrobia</taxon>
        <taxon>Methanomicrobiales</taxon>
        <taxon>Methanocorpusculaceae</taxon>
        <taxon>Methanorbis</taxon>
    </lineage>
</organism>
<sequence>MRKFVIAALTLLLILLVFVLPASAAEGETGALSVVSSPSGADVYVGDTYVGQTNNAFVNILQGTYTVRVVKAGYNVYVVENVYIPGGSSANTVPMSADLQKSVNMGGLIVDSTPMGASVYVDEVFCGTTHYGGLQIADLIPGTHTIRFELAGYKPYTVTDYNTPAGYGTPLTNVKLVPIATPTPTPTSSGPATTASMSLDSSPSGSTVSLNNEFRGYTPLTLSGLSPGSYSVLISHDGYMAWQSTMTVAAGETVIQTAYLNPASAAPTPTQSPTGVVPIFAGVLAAACCLIIFRR</sequence>
<dbReference type="InterPro" id="IPR013229">
    <property type="entry name" value="PEGA"/>
</dbReference>
<evidence type="ECO:0000256" key="2">
    <source>
        <dbReference type="SAM" id="Phobius"/>
    </source>
</evidence>
<comment type="caution">
    <text evidence="4">The sequence shown here is derived from an EMBL/GenBank/DDBJ whole genome shotgun (WGS) entry which is preliminary data.</text>
</comment>
<dbReference type="Pfam" id="PF08308">
    <property type="entry name" value="PEGA"/>
    <property type="match status" value="3"/>
</dbReference>
<feature type="region of interest" description="Disordered" evidence="1">
    <location>
        <begin position="182"/>
        <end position="204"/>
    </location>
</feature>
<keyword evidence="2" id="KW-1133">Transmembrane helix</keyword>
<dbReference type="PANTHER" id="PTHR36194:SF1">
    <property type="entry name" value="S-LAYER-LIKE PROTEIN"/>
    <property type="match status" value="1"/>
</dbReference>
<dbReference type="PANTHER" id="PTHR36194">
    <property type="entry name" value="S-LAYER-LIKE PROTEIN"/>
    <property type="match status" value="1"/>
</dbReference>
<feature type="compositionally biased region" description="Low complexity" evidence="1">
    <location>
        <begin position="182"/>
        <end position="196"/>
    </location>
</feature>
<keyword evidence="2" id="KW-0472">Membrane</keyword>
<dbReference type="Gene3D" id="2.60.40.1120">
    <property type="entry name" value="Carboxypeptidase-like, regulatory domain"/>
    <property type="match status" value="1"/>
</dbReference>
<protein>
    <recommendedName>
        <fullName evidence="3">PEGA domain-containing protein</fullName>
    </recommendedName>
</protein>
<feature type="transmembrane region" description="Helical" evidence="2">
    <location>
        <begin position="275"/>
        <end position="293"/>
    </location>
</feature>
<dbReference type="Proteomes" id="UP001283212">
    <property type="component" value="Unassembled WGS sequence"/>
</dbReference>
<proteinExistence type="predicted"/>
<reference evidence="4 5" key="1">
    <citation type="submission" date="2023-06" db="EMBL/GenBank/DDBJ databases">
        <title>Genome sequence of Methancorpusculaceae sp. Cs1.</title>
        <authorList>
            <person name="Protasov E."/>
            <person name="Platt K."/>
            <person name="Poehlein A."/>
            <person name="Daniel R."/>
            <person name="Brune A."/>
        </authorList>
    </citation>
    <scope>NUCLEOTIDE SEQUENCE [LARGE SCALE GENOMIC DNA]</scope>
    <source>
        <strain evidence="4 5">Cs1</strain>
    </source>
</reference>
<dbReference type="AlphaFoldDB" id="A0AAE4MFG1"/>
<keyword evidence="5" id="KW-1185">Reference proteome</keyword>
<feature type="domain" description="PEGA" evidence="3">
    <location>
        <begin position="30"/>
        <end position="78"/>
    </location>
</feature>
<dbReference type="EMBL" id="JAWDKB010000002">
    <property type="protein sequence ID" value="MDV0443234.1"/>
    <property type="molecule type" value="Genomic_DNA"/>
</dbReference>
<evidence type="ECO:0000259" key="3">
    <source>
        <dbReference type="Pfam" id="PF08308"/>
    </source>
</evidence>
<evidence type="ECO:0000313" key="5">
    <source>
        <dbReference type="Proteomes" id="UP001283212"/>
    </source>
</evidence>
<gene>
    <name evidence="4" type="ORF">McpCs1_06020</name>
</gene>
<evidence type="ECO:0000313" key="4">
    <source>
        <dbReference type="EMBL" id="MDV0443234.1"/>
    </source>
</evidence>
<accession>A0AAE4MFG1</accession>